<accession>A0A381Z6D8</accession>
<sequence length="439" mass="48574">MAIFRNGIKIPAHDDFIFNKDIRVGVGKGRIQGLLRKHGIIKDGKGRKEFEKDARGEVQMIRTAVAQAEGFTFPVNYQLKFNPPKGISHPTFHAAKDQTGDPTPDEAKGDWSYPTPNGYVRGGGLDWKTNKMNFSCAGQKLGQGTIWEKYNEAAKVASTLWNKNEENTKVQGQMAHGQKTRFGDKRSDTTLNLYCSKVTIPEKSINMVSLRQYGSHFPWPQSVSYGTLTTTFYCDGAMKIKNFFDAWQKLIWNDLTGNFNYYNEYTSEFDIFTRATIASGGTLKAGKDRMGKAHPKAEKISSDLKAGTAALNNATGVDGPRAGEQAKNNMPTVEFRNNYGVKIFQCFPQIVGSIDLGHANSNAIAEFNVTWAYKKWNPFKMGDVGNRSQINLAVGEFRNEKDGFPFLEDLPGELSGPLTGAMNQGINTGPLSQASPIFG</sequence>
<gene>
    <name evidence="1" type="ORF">METZ01_LOCUS137710</name>
</gene>
<dbReference type="EMBL" id="UINC01020141">
    <property type="protein sequence ID" value="SVA84856.1"/>
    <property type="molecule type" value="Genomic_DNA"/>
</dbReference>
<protein>
    <submittedName>
        <fullName evidence="1">Uncharacterized protein</fullName>
    </submittedName>
</protein>
<reference evidence="1" key="1">
    <citation type="submission" date="2018-05" db="EMBL/GenBank/DDBJ databases">
        <authorList>
            <person name="Lanie J.A."/>
            <person name="Ng W.-L."/>
            <person name="Kazmierczak K.M."/>
            <person name="Andrzejewski T.M."/>
            <person name="Davidsen T.M."/>
            <person name="Wayne K.J."/>
            <person name="Tettelin H."/>
            <person name="Glass J.I."/>
            <person name="Rusch D."/>
            <person name="Podicherti R."/>
            <person name="Tsui H.-C.T."/>
            <person name="Winkler M.E."/>
        </authorList>
    </citation>
    <scope>NUCLEOTIDE SEQUENCE</scope>
</reference>
<evidence type="ECO:0000313" key="1">
    <source>
        <dbReference type="EMBL" id="SVA84856.1"/>
    </source>
</evidence>
<name>A0A381Z6D8_9ZZZZ</name>
<proteinExistence type="predicted"/>
<dbReference type="AlphaFoldDB" id="A0A381Z6D8"/>
<organism evidence="1">
    <name type="scientific">marine metagenome</name>
    <dbReference type="NCBI Taxonomy" id="408172"/>
    <lineage>
        <taxon>unclassified sequences</taxon>
        <taxon>metagenomes</taxon>
        <taxon>ecological metagenomes</taxon>
    </lineage>
</organism>